<dbReference type="InterPro" id="IPR013762">
    <property type="entry name" value="Integrase-like_cat_sf"/>
</dbReference>
<protein>
    <submittedName>
        <fullName evidence="3">Tyrosine-type recombinase/integrase</fullName>
    </submittedName>
</protein>
<evidence type="ECO:0000313" key="3">
    <source>
        <dbReference type="EMBL" id="MFC3934862.1"/>
    </source>
</evidence>
<evidence type="ECO:0000259" key="2">
    <source>
        <dbReference type="PROSITE" id="PS51898"/>
    </source>
</evidence>
<dbReference type="CDD" id="cd00397">
    <property type="entry name" value="DNA_BRE_C"/>
    <property type="match status" value="1"/>
</dbReference>
<dbReference type="InterPro" id="IPR011010">
    <property type="entry name" value="DNA_brk_join_enz"/>
</dbReference>
<dbReference type="SUPFAM" id="SSF56349">
    <property type="entry name" value="DNA breaking-rejoining enzymes"/>
    <property type="match status" value="1"/>
</dbReference>
<gene>
    <name evidence="3" type="ORF">ACFOW3_09500</name>
</gene>
<dbReference type="Proteomes" id="UP001595693">
    <property type="component" value="Unassembled WGS sequence"/>
</dbReference>
<evidence type="ECO:0000313" key="4">
    <source>
        <dbReference type="Proteomes" id="UP001595693"/>
    </source>
</evidence>
<sequence length="326" mass="36126">MHSESTRLSIAILRAVLAGETYDAVAAAHGLTRTAIEHRVKRLAKLLQRKVGIDGLNPEATGYVHKLRAARAGVDAALNQFEAGEVLPDAPPQVLSDKDVRTMIHRAGLRSPTPLRDMALIHVVLATGARPLEVARLEIADYLEPGGAVRACSVMRAAVSVNRKERPLFFRSAAAVKAIDSYLAFRLVQHGMVPEAEAPYRGFTPTDRLFLNDAGQPYVVKCQDLDGRTRFLCRQMLDTYRRIFKRINMHGLSAMTLRRTVAFRLDARGADEEQIGLILGITEKQAVRELLPRRPEIFELMTDLYTDVELPMTVPAGAMLDDRLPG</sequence>
<dbReference type="PROSITE" id="PS51898">
    <property type="entry name" value="TYR_RECOMBINASE"/>
    <property type="match status" value="1"/>
</dbReference>
<dbReference type="Gene3D" id="1.10.443.10">
    <property type="entry name" value="Intergrase catalytic core"/>
    <property type="match status" value="1"/>
</dbReference>
<accession>A0ABV8D954</accession>
<dbReference type="InterPro" id="IPR002104">
    <property type="entry name" value="Integrase_catalytic"/>
</dbReference>
<proteinExistence type="predicted"/>
<evidence type="ECO:0000256" key="1">
    <source>
        <dbReference type="ARBA" id="ARBA00023172"/>
    </source>
</evidence>
<name>A0ABV8D954_9BURK</name>
<feature type="domain" description="Tyr recombinase" evidence="2">
    <location>
        <begin position="90"/>
        <end position="320"/>
    </location>
</feature>
<dbReference type="RefSeq" id="WP_055397032.1">
    <property type="nucleotide sequence ID" value="NZ_JAMXAX010000003.1"/>
</dbReference>
<reference evidence="4" key="1">
    <citation type="journal article" date="2019" name="Int. J. Syst. Evol. Microbiol.">
        <title>The Global Catalogue of Microorganisms (GCM) 10K type strain sequencing project: providing services to taxonomists for standard genome sequencing and annotation.</title>
        <authorList>
            <consortium name="The Broad Institute Genomics Platform"/>
            <consortium name="The Broad Institute Genome Sequencing Center for Infectious Disease"/>
            <person name="Wu L."/>
            <person name="Ma J."/>
        </authorList>
    </citation>
    <scope>NUCLEOTIDE SEQUENCE [LARGE SCALE GENOMIC DNA]</scope>
    <source>
        <strain evidence="4">CCUG 2113</strain>
    </source>
</reference>
<keyword evidence="4" id="KW-1185">Reference proteome</keyword>
<comment type="caution">
    <text evidence="3">The sequence shown here is derived from an EMBL/GenBank/DDBJ whole genome shotgun (WGS) entry which is preliminary data.</text>
</comment>
<keyword evidence="1" id="KW-0233">DNA recombination</keyword>
<dbReference type="EMBL" id="JBHSAJ010000026">
    <property type="protein sequence ID" value="MFC3934862.1"/>
    <property type="molecule type" value="Genomic_DNA"/>
</dbReference>
<organism evidence="3 4">
    <name type="scientific">Acidovorax facilis</name>
    <dbReference type="NCBI Taxonomy" id="12917"/>
    <lineage>
        <taxon>Bacteria</taxon>
        <taxon>Pseudomonadati</taxon>
        <taxon>Pseudomonadota</taxon>
        <taxon>Betaproteobacteria</taxon>
        <taxon>Burkholderiales</taxon>
        <taxon>Comamonadaceae</taxon>
        <taxon>Acidovorax</taxon>
    </lineage>
</organism>